<dbReference type="InterPro" id="IPR008271">
    <property type="entry name" value="Ser/Thr_kinase_AS"/>
</dbReference>
<dbReference type="Proteomes" id="UP000614601">
    <property type="component" value="Unassembled WGS sequence"/>
</dbReference>
<dbReference type="GO" id="GO:0005737">
    <property type="term" value="C:cytoplasm"/>
    <property type="evidence" value="ECO:0007669"/>
    <property type="project" value="TreeGrafter"/>
</dbReference>
<keyword evidence="1" id="KW-0808">Transferase</keyword>
<dbReference type="AlphaFoldDB" id="A0A811LS06"/>
<evidence type="ECO:0000256" key="4">
    <source>
        <dbReference type="ARBA" id="ARBA00022840"/>
    </source>
</evidence>
<dbReference type="EMBL" id="CAJFDH010000006">
    <property type="protein sequence ID" value="CAD5229903.1"/>
    <property type="molecule type" value="Genomic_DNA"/>
</dbReference>
<keyword evidence="4 6" id="KW-0067">ATP-binding</keyword>
<name>A0A811LS06_9BILA</name>
<evidence type="ECO:0000256" key="1">
    <source>
        <dbReference type="ARBA" id="ARBA00022679"/>
    </source>
</evidence>
<dbReference type="PANTHER" id="PTHR11042:SF190">
    <property type="entry name" value="MITOSIS INHIBITOR PROTEIN KINASE MIK1"/>
    <property type="match status" value="1"/>
</dbReference>
<comment type="caution">
    <text evidence="10">The sequence shown here is derived from an EMBL/GenBank/DDBJ whole genome shotgun (WGS) entry which is preliminary data.</text>
</comment>
<keyword evidence="11" id="KW-1185">Reference proteome</keyword>
<dbReference type="PROSITE" id="PS50011">
    <property type="entry name" value="PROTEIN_KINASE_DOM"/>
    <property type="match status" value="1"/>
</dbReference>
<dbReference type="GO" id="GO:0005634">
    <property type="term" value="C:nucleus"/>
    <property type="evidence" value="ECO:0007669"/>
    <property type="project" value="TreeGrafter"/>
</dbReference>
<feature type="domain" description="Protein kinase" evidence="9">
    <location>
        <begin position="75"/>
        <end position="318"/>
    </location>
</feature>
<dbReference type="PROSITE" id="PS00107">
    <property type="entry name" value="PROTEIN_KINASE_ATP"/>
    <property type="match status" value="1"/>
</dbReference>
<evidence type="ECO:0000256" key="2">
    <source>
        <dbReference type="ARBA" id="ARBA00022741"/>
    </source>
</evidence>
<dbReference type="PANTHER" id="PTHR11042">
    <property type="entry name" value="EUKARYOTIC TRANSLATION INITIATION FACTOR 2-ALPHA KINASE EIF2-ALPHA KINASE -RELATED"/>
    <property type="match status" value="1"/>
</dbReference>
<dbReference type="InterPro" id="IPR000719">
    <property type="entry name" value="Prot_kinase_dom"/>
</dbReference>
<evidence type="ECO:0000259" key="9">
    <source>
        <dbReference type="PROSITE" id="PS50011"/>
    </source>
</evidence>
<dbReference type="Pfam" id="PF00069">
    <property type="entry name" value="Pkinase"/>
    <property type="match status" value="1"/>
</dbReference>
<gene>
    <name evidence="10" type="ORF">BOKJ2_LOCUS13868</name>
</gene>
<dbReference type="OrthoDB" id="10013149at2759"/>
<feature type="region of interest" description="Disordered" evidence="8">
    <location>
        <begin position="375"/>
        <end position="397"/>
    </location>
</feature>
<evidence type="ECO:0000313" key="11">
    <source>
        <dbReference type="Proteomes" id="UP000614601"/>
    </source>
</evidence>
<organism evidence="10 11">
    <name type="scientific">Bursaphelenchus okinawaensis</name>
    <dbReference type="NCBI Taxonomy" id="465554"/>
    <lineage>
        <taxon>Eukaryota</taxon>
        <taxon>Metazoa</taxon>
        <taxon>Ecdysozoa</taxon>
        <taxon>Nematoda</taxon>
        <taxon>Chromadorea</taxon>
        <taxon>Rhabditida</taxon>
        <taxon>Tylenchina</taxon>
        <taxon>Tylenchomorpha</taxon>
        <taxon>Aphelenchoidea</taxon>
        <taxon>Aphelenchoididae</taxon>
        <taxon>Bursaphelenchus</taxon>
    </lineage>
</organism>
<dbReference type="EMBL" id="CAJFCW020000006">
    <property type="protein sequence ID" value="CAG9127310.1"/>
    <property type="molecule type" value="Genomic_DNA"/>
</dbReference>
<feature type="binding site" evidence="6">
    <location>
        <position position="104"/>
    </location>
    <ligand>
        <name>ATP</name>
        <dbReference type="ChEBI" id="CHEBI:30616"/>
    </ligand>
</feature>
<evidence type="ECO:0000313" key="10">
    <source>
        <dbReference type="EMBL" id="CAD5229903.1"/>
    </source>
</evidence>
<sequence length="431" mass="49402">MEPSTSAAYTEEVRIAPELRIPRSLCRGLKGPILFKRPAKLQPDEPHAPTNVRTKNLELQKPDLTSKTRYVTQLFELHELLGTGSFGQVFAAKHKKTGEYYAVKQLTRHAKTPLKEEELLHHFNNSKIVEQYASWHDLDYTYMVLEMCSYPLSYIAKVVKEPAAKEEVAWAALADTAEALQYLHVKKFIHNDVKPDNILVTKKGVYKLCDFNVTIMRKEYDEAARKELPRGDDRYTAPESKERQEFTDRVDIYALAVSIIHVKMGRAAEHEDLEPANLEGLLQKLQFNYELKSLVKKMMAEEPLDRPAAGSLVNHPFVGQHASVTERPPPLSEDQIVAYETKIWPHDHQEPDVFCEKNRGYRRVLLEEQFVIGAEMPPSQEKRPNKPKRLRGLRDGDRLNSSAIELESGAVSPVAKRGRLSLQITRRRLFE</sequence>
<protein>
    <recommendedName>
        <fullName evidence="9">Protein kinase domain-containing protein</fullName>
    </recommendedName>
</protein>
<dbReference type="CDD" id="cd00180">
    <property type="entry name" value="PKc"/>
    <property type="match status" value="1"/>
</dbReference>
<dbReference type="SUPFAM" id="SSF56112">
    <property type="entry name" value="Protein kinase-like (PK-like)"/>
    <property type="match status" value="1"/>
</dbReference>
<dbReference type="GO" id="GO:0004674">
    <property type="term" value="F:protein serine/threonine kinase activity"/>
    <property type="evidence" value="ECO:0007669"/>
    <property type="project" value="UniProtKB-KW"/>
</dbReference>
<evidence type="ECO:0000256" key="8">
    <source>
        <dbReference type="SAM" id="MobiDB-lite"/>
    </source>
</evidence>
<evidence type="ECO:0000256" key="3">
    <source>
        <dbReference type="ARBA" id="ARBA00022777"/>
    </source>
</evidence>
<dbReference type="SMART" id="SM00220">
    <property type="entry name" value="S_TKc"/>
    <property type="match status" value="1"/>
</dbReference>
<evidence type="ECO:0000256" key="5">
    <source>
        <dbReference type="ARBA" id="ARBA00037982"/>
    </source>
</evidence>
<dbReference type="Gene3D" id="1.10.510.10">
    <property type="entry name" value="Transferase(Phosphotransferase) domain 1"/>
    <property type="match status" value="1"/>
</dbReference>
<accession>A0A811LS06</accession>
<dbReference type="PROSITE" id="PS00108">
    <property type="entry name" value="PROTEIN_KINASE_ST"/>
    <property type="match status" value="1"/>
</dbReference>
<evidence type="ECO:0000256" key="7">
    <source>
        <dbReference type="RuleBase" id="RU000304"/>
    </source>
</evidence>
<dbReference type="GO" id="GO:0005524">
    <property type="term" value="F:ATP binding"/>
    <property type="evidence" value="ECO:0007669"/>
    <property type="project" value="UniProtKB-UniRule"/>
</dbReference>
<proteinExistence type="inferred from homology"/>
<comment type="similarity">
    <text evidence="5">Belongs to the protein kinase superfamily. Ser/Thr protein kinase family. GCN2 subfamily.</text>
</comment>
<dbReference type="InterPro" id="IPR017441">
    <property type="entry name" value="Protein_kinase_ATP_BS"/>
</dbReference>
<evidence type="ECO:0000256" key="6">
    <source>
        <dbReference type="PROSITE-ProRule" id="PRU10141"/>
    </source>
</evidence>
<reference evidence="10" key="1">
    <citation type="submission" date="2020-09" db="EMBL/GenBank/DDBJ databases">
        <authorList>
            <person name="Kikuchi T."/>
        </authorList>
    </citation>
    <scope>NUCLEOTIDE SEQUENCE</scope>
    <source>
        <strain evidence="10">SH1</strain>
    </source>
</reference>
<dbReference type="InterPro" id="IPR011009">
    <property type="entry name" value="Kinase-like_dom_sf"/>
</dbReference>
<keyword evidence="7" id="KW-0723">Serine/threonine-protein kinase</keyword>
<dbReference type="InterPro" id="IPR050339">
    <property type="entry name" value="CC_SR_Kinase"/>
</dbReference>
<dbReference type="Proteomes" id="UP000783686">
    <property type="component" value="Unassembled WGS sequence"/>
</dbReference>
<keyword evidence="2 6" id="KW-0547">Nucleotide-binding</keyword>
<keyword evidence="3" id="KW-0418">Kinase</keyword>